<dbReference type="OrthoDB" id="3057168at2759"/>
<dbReference type="PANTHER" id="PTHR33840:SF1">
    <property type="entry name" value="TLE1 PHOSPHOLIPASE DOMAIN-CONTAINING PROTEIN"/>
    <property type="match status" value="1"/>
</dbReference>
<protein>
    <recommendedName>
        <fullName evidence="1">T6SS Phospholipase effector Tle1-like catalytic domain-containing protein</fullName>
    </recommendedName>
</protein>
<name>A0A0D2P200_HYPSF</name>
<keyword evidence="3" id="KW-1185">Reference proteome</keyword>
<dbReference type="OMA" id="LAVHENR"/>
<proteinExistence type="predicted"/>
<gene>
    <name evidence="2" type="ORF">HYPSUDRAFT_40790</name>
</gene>
<accession>A0A0D2P200</accession>
<feature type="domain" description="T6SS Phospholipase effector Tle1-like catalytic" evidence="1">
    <location>
        <begin position="166"/>
        <end position="271"/>
    </location>
</feature>
<dbReference type="PANTHER" id="PTHR33840">
    <property type="match status" value="1"/>
</dbReference>
<evidence type="ECO:0000259" key="1">
    <source>
        <dbReference type="Pfam" id="PF09994"/>
    </source>
</evidence>
<organism evidence="2 3">
    <name type="scientific">Hypholoma sublateritium (strain FD-334 SS-4)</name>
    <dbReference type="NCBI Taxonomy" id="945553"/>
    <lineage>
        <taxon>Eukaryota</taxon>
        <taxon>Fungi</taxon>
        <taxon>Dikarya</taxon>
        <taxon>Basidiomycota</taxon>
        <taxon>Agaricomycotina</taxon>
        <taxon>Agaricomycetes</taxon>
        <taxon>Agaricomycetidae</taxon>
        <taxon>Agaricales</taxon>
        <taxon>Agaricineae</taxon>
        <taxon>Strophariaceae</taxon>
        <taxon>Hypholoma</taxon>
    </lineage>
</organism>
<feature type="domain" description="T6SS Phospholipase effector Tle1-like catalytic" evidence="1">
    <location>
        <begin position="6"/>
        <end position="156"/>
    </location>
</feature>
<sequence length="444" mass="48634">MAQPSKVILVFCDGTGLDGILGLESVPPESLAKSVTNVLRLSRTVAQYRAAQGAVPRIPQIVYYQPGLGSQAGFDPDSGMVSKLLSGDLGEKYNQALGVFVASKIREAYTFIAQNYVAGDLICLFGFSRGSYTARKVAGIIDRIGILSGKDLYSFSEKLLNPAYRTPHPEVRVKFVGVWDTVGSVRTATGAILDAFSISDKTLPPNVDNAYHAVALQENRSNFLPTLWDELKAPNTRQVLEQVWFLGDHGDVGGGHQNVDLSDISLMWMAEKLRKFVDLDDTKLNYYVDRRRAAGWGNSQPFNAFLGLPRSIRMPLFTTEKRDELWNARKDVFVHASCDKAADPISRGYQVLRPVKDLPGFKTRKRAGFGGLEKKLSDSTRWAAANLDPKLVRQPDTTQDATAISFDETKRAGKDILSGDILGGGMRLAGGAIGTGFNFLGEMF</sequence>
<evidence type="ECO:0000313" key="3">
    <source>
        <dbReference type="Proteomes" id="UP000054270"/>
    </source>
</evidence>
<dbReference type="EMBL" id="KN817548">
    <property type="protein sequence ID" value="KJA22691.1"/>
    <property type="molecule type" value="Genomic_DNA"/>
</dbReference>
<dbReference type="Pfam" id="PF09994">
    <property type="entry name" value="T6SS_Tle1-like_cat"/>
    <property type="match status" value="2"/>
</dbReference>
<reference evidence="3" key="1">
    <citation type="submission" date="2014-04" db="EMBL/GenBank/DDBJ databases">
        <title>Evolutionary Origins and Diversification of the Mycorrhizal Mutualists.</title>
        <authorList>
            <consortium name="DOE Joint Genome Institute"/>
            <consortium name="Mycorrhizal Genomics Consortium"/>
            <person name="Kohler A."/>
            <person name="Kuo A."/>
            <person name="Nagy L.G."/>
            <person name="Floudas D."/>
            <person name="Copeland A."/>
            <person name="Barry K.W."/>
            <person name="Cichocki N."/>
            <person name="Veneault-Fourrey C."/>
            <person name="LaButti K."/>
            <person name="Lindquist E.A."/>
            <person name="Lipzen A."/>
            <person name="Lundell T."/>
            <person name="Morin E."/>
            <person name="Murat C."/>
            <person name="Riley R."/>
            <person name="Ohm R."/>
            <person name="Sun H."/>
            <person name="Tunlid A."/>
            <person name="Henrissat B."/>
            <person name="Grigoriev I.V."/>
            <person name="Hibbett D.S."/>
            <person name="Martin F."/>
        </authorList>
    </citation>
    <scope>NUCLEOTIDE SEQUENCE [LARGE SCALE GENOMIC DNA]</scope>
    <source>
        <strain evidence="3">FD-334 SS-4</strain>
    </source>
</reference>
<dbReference type="InterPro" id="IPR018712">
    <property type="entry name" value="Tle1-like_cat"/>
</dbReference>
<dbReference type="AlphaFoldDB" id="A0A0D2P200"/>
<dbReference type="STRING" id="945553.A0A0D2P200"/>
<dbReference type="Proteomes" id="UP000054270">
    <property type="component" value="Unassembled WGS sequence"/>
</dbReference>
<evidence type="ECO:0000313" key="2">
    <source>
        <dbReference type="EMBL" id="KJA22691.1"/>
    </source>
</evidence>